<name>A0AAE0KZ25_9CHLO</name>
<keyword evidence="2" id="KW-1185">Reference proteome</keyword>
<comment type="caution">
    <text evidence="1">The sequence shown here is derived from an EMBL/GenBank/DDBJ whole genome shotgun (WGS) entry which is preliminary data.</text>
</comment>
<organism evidence="1 2">
    <name type="scientific">Cymbomonas tetramitiformis</name>
    <dbReference type="NCBI Taxonomy" id="36881"/>
    <lineage>
        <taxon>Eukaryota</taxon>
        <taxon>Viridiplantae</taxon>
        <taxon>Chlorophyta</taxon>
        <taxon>Pyramimonadophyceae</taxon>
        <taxon>Pyramimonadales</taxon>
        <taxon>Pyramimonadaceae</taxon>
        <taxon>Cymbomonas</taxon>
    </lineage>
</organism>
<evidence type="ECO:0000313" key="2">
    <source>
        <dbReference type="Proteomes" id="UP001190700"/>
    </source>
</evidence>
<sequence>MVIIFSGLDAMELLCETCNTTRQTFEQEFIQSLKGAGVWEEGNGVPEVVAITAGSTVVDAVVVYPPDTVIESAIYRQLYESPGTIFTPDTMPSVAGMLGDVFSQDVMYTGATPAGASALDDEAPHSSGMLPLYPGEKAVVARTVGDHVKCKMVWFPQYLCAVLDMWESPPAETLETISGCLGEEGFLTFAQPKFNSAFPRQFAMSCRSTDVRGRMNIE</sequence>
<proteinExistence type="predicted"/>
<accession>A0AAE0KZ25</accession>
<protein>
    <submittedName>
        <fullName evidence="1">Uncharacterized protein</fullName>
    </submittedName>
</protein>
<evidence type="ECO:0000313" key="1">
    <source>
        <dbReference type="EMBL" id="KAK3265922.1"/>
    </source>
</evidence>
<dbReference type="EMBL" id="LGRX02013577">
    <property type="protein sequence ID" value="KAK3265922.1"/>
    <property type="molecule type" value="Genomic_DNA"/>
</dbReference>
<reference evidence="1 2" key="1">
    <citation type="journal article" date="2015" name="Genome Biol. Evol.">
        <title>Comparative Genomics of a Bacterivorous Green Alga Reveals Evolutionary Causalities and Consequences of Phago-Mixotrophic Mode of Nutrition.</title>
        <authorList>
            <person name="Burns J.A."/>
            <person name="Paasch A."/>
            <person name="Narechania A."/>
            <person name="Kim E."/>
        </authorList>
    </citation>
    <scope>NUCLEOTIDE SEQUENCE [LARGE SCALE GENOMIC DNA]</scope>
    <source>
        <strain evidence="1 2">PLY_AMNH</strain>
    </source>
</reference>
<dbReference type="Proteomes" id="UP001190700">
    <property type="component" value="Unassembled WGS sequence"/>
</dbReference>
<gene>
    <name evidence="1" type="ORF">CYMTET_25424</name>
</gene>
<dbReference type="AlphaFoldDB" id="A0AAE0KZ25"/>